<evidence type="ECO:0000256" key="1">
    <source>
        <dbReference type="SAM" id="MobiDB-lite"/>
    </source>
</evidence>
<comment type="caution">
    <text evidence="2">The sequence shown here is derived from an EMBL/GenBank/DDBJ whole genome shotgun (WGS) entry which is preliminary data.</text>
</comment>
<proteinExistence type="predicted"/>
<reference evidence="2 3" key="1">
    <citation type="submission" date="2021-06" db="EMBL/GenBank/DDBJ databases">
        <authorList>
            <person name="Palmer J.M."/>
        </authorList>
    </citation>
    <scope>NUCLEOTIDE SEQUENCE [LARGE SCALE GENOMIC DNA]</scope>
    <source>
        <strain evidence="2 3">XC_2019</strain>
        <tissue evidence="2">Muscle</tissue>
    </source>
</reference>
<protein>
    <submittedName>
        <fullName evidence="2">Uncharacterized protein</fullName>
    </submittedName>
</protein>
<evidence type="ECO:0000313" key="2">
    <source>
        <dbReference type="EMBL" id="MEQ2210549.1"/>
    </source>
</evidence>
<sequence length="104" mass="11284">MFFSPALQIKEVVDFSGLLFSLVSCSEECGNSSLDASALSFPLCFQLQTQLLKARLNLTPEDHQRACPPSNVVSATSVESPRREKKSSEGAKEFTSQNCALPVS</sequence>
<keyword evidence="3" id="KW-1185">Reference proteome</keyword>
<accession>A0ABV0RQT7</accession>
<feature type="region of interest" description="Disordered" evidence="1">
    <location>
        <begin position="62"/>
        <end position="104"/>
    </location>
</feature>
<dbReference type="EMBL" id="JAHRIN010053605">
    <property type="protein sequence ID" value="MEQ2210549.1"/>
    <property type="molecule type" value="Genomic_DNA"/>
</dbReference>
<gene>
    <name evidence="2" type="ORF">XENOCAPTIV_015419</name>
</gene>
<organism evidence="2 3">
    <name type="scientific">Xenoophorus captivus</name>
    <dbReference type="NCBI Taxonomy" id="1517983"/>
    <lineage>
        <taxon>Eukaryota</taxon>
        <taxon>Metazoa</taxon>
        <taxon>Chordata</taxon>
        <taxon>Craniata</taxon>
        <taxon>Vertebrata</taxon>
        <taxon>Euteleostomi</taxon>
        <taxon>Actinopterygii</taxon>
        <taxon>Neopterygii</taxon>
        <taxon>Teleostei</taxon>
        <taxon>Neoteleostei</taxon>
        <taxon>Acanthomorphata</taxon>
        <taxon>Ovalentaria</taxon>
        <taxon>Atherinomorphae</taxon>
        <taxon>Cyprinodontiformes</taxon>
        <taxon>Goodeidae</taxon>
        <taxon>Xenoophorus</taxon>
    </lineage>
</organism>
<name>A0ABV0RQT7_9TELE</name>
<feature type="compositionally biased region" description="Basic and acidic residues" evidence="1">
    <location>
        <begin position="80"/>
        <end position="92"/>
    </location>
</feature>
<feature type="compositionally biased region" description="Polar residues" evidence="1">
    <location>
        <begin position="94"/>
        <end position="104"/>
    </location>
</feature>
<dbReference type="Proteomes" id="UP001434883">
    <property type="component" value="Unassembled WGS sequence"/>
</dbReference>
<evidence type="ECO:0000313" key="3">
    <source>
        <dbReference type="Proteomes" id="UP001434883"/>
    </source>
</evidence>